<sequence length="124" mass="12952">MRSIPVDTTALTFVCVAPPRPKLANQETGEVKIDRDGKTVFTAGLSAADEMGRVELVNVSLSKDPEITVGQIVRPVGLVAAPWDREINGRLRWGIAYRAADIVPAALSSAPPADADGSASANAA</sequence>
<dbReference type="RefSeq" id="WP_182842675.1">
    <property type="nucleotide sequence ID" value="NZ_BAAALP010000035.1"/>
</dbReference>
<evidence type="ECO:0000313" key="1">
    <source>
        <dbReference type="EMBL" id="MBA8950220.1"/>
    </source>
</evidence>
<name>A0A7W3LLI2_ACTNM</name>
<reference evidence="1 2" key="1">
    <citation type="submission" date="2020-08" db="EMBL/GenBank/DDBJ databases">
        <title>Genomic Encyclopedia of Type Strains, Phase IV (KMG-IV): sequencing the most valuable type-strain genomes for metagenomic binning, comparative biology and taxonomic classification.</title>
        <authorList>
            <person name="Goeker M."/>
        </authorList>
    </citation>
    <scope>NUCLEOTIDE SEQUENCE [LARGE SCALE GENOMIC DNA]</scope>
    <source>
        <strain evidence="1 2">DSM 44197</strain>
    </source>
</reference>
<gene>
    <name evidence="1" type="ORF">HNR61_001833</name>
</gene>
<proteinExistence type="predicted"/>
<evidence type="ECO:0008006" key="3">
    <source>
        <dbReference type="Google" id="ProtNLM"/>
    </source>
</evidence>
<evidence type="ECO:0000313" key="2">
    <source>
        <dbReference type="Proteomes" id="UP000572680"/>
    </source>
</evidence>
<comment type="caution">
    <text evidence="1">The sequence shown here is derived from an EMBL/GenBank/DDBJ whole genome shotgun (WGS) entry which is preliminary data.</text>
</comment>
<dbReference type="Proteomes" id="UP000572680">
    <property type="component" value="Unassembled WGS sequence"/>
</dbReference>
<dbReference type="EMBL" id="JACJIA010000002">
    <property type="protein sequence ID" value="MBA8950220.1"/>
    <property type="molecule type" value="Genomic_DNA"/>
</dbReference>
<organism evidence="1 2">
    <name type="scientific">Actinomadura namibiensis</name>
    <dbReference type="NCBI Taxonomy" id="182080"/>
    <lineage>
        <taxon>Bacteria</taxon>
        <taxon>Bacillati</taxon>
        <taxon>Actinomycetota</taxon>
        <taxon>Actinomycetes</taxon>
        <taxon>Streptosporangiales</taxon>
        <taxon>Thermomonosporaceae</taxon>
        <taxon>Actinomadura</taxon>
    </lineage>
</organism>
<protein>
    <recommendedName>
        <fullName evidence="3">Regulatory protein</fullName>
    </recommendedName>
</protein>
<keyword evidence="2" id="KW-1185">Reference proteome</keyword>
<dbReference type="AlphaFoldDB" id="A0A7W3LLI2"/>
<accession>A0A7W3LLI2</accession>